<feature type="domain" description="GRF-type" evidence="6">
    <location>
        <begin position="23"/>
        <end position="67"/>
    </location>
</feature>
<sequence>MDQSDSEMCNLSDAGVGTNNPMCKCGKRSRILTAFTLPNFGRRFYTCGNYLNVDNRGCGFFKWVDLDICQHGKRVVSKLFEWHENLKTERAQIGTTISNEILKCKIEVAEYKSKMEVASINFEMQLQMQKNKFHAREMKYRVALTCSLVVVAVLMFFPVSNRHSSRFMLP</sequence>
<organism evidence="7 8">
    <name type="scientific">Carpinus fangiana</name>
    <dbReference type="NCBI Taxonomy" id="176857"/>
    <lineage>
        <taxon>Eukaryota</taxon>
        <taxon>Viridiplantae</taxon>
        <taxon>Streptophyta</taxon>
        <taxon>Embryophyta</taxon>
        <taxon>Tracheophyta</taxon>
        <taxon>Spermatophyta</taxon>
        <taxon>Magnoliopsida</taxon>
        <taxon>eudicotyledons</taxon>
        <taxon>Gunneridae</taxon>
        <taxon>Pentapetalae</taxon>
        <taxon>rosids</taxon>
        <taxon>fabids</taxon>
        <taxon>Fagales</taxon>
        <taxon>Betulaceae</taxon>
        <taxon>Carpinus</taxon>
    </lineage>
</organism>
<keyword evidence="8" id="KW-1185">Reference proteome</keyword>
<gene>
    <name evidence="7" type="ORF">FH972_008536</name>
</gene>
<dbReference type="AlphaFoldDB" id="A0A5N6R238"/>
<keyword evidence="3" id="KW-0862">Zinc</keyword>
<evidence type="ECO:0000256" key="2">
    <source>
        <dbReference type="ARBA" id="ARBA00022771"/>
    </source>
</evidence>
<dbReference type="PROSITE" id="PS51999">
    <property type="entry name" value="ZF_GRF"/>
    <property type="match status" value="1"/>
</dbReference>
<protein>
    <recommendedName>
        <fullName evidence="6">GRF-type domain-containing protein</fullName>
    </recommendedName>
</protein>
<dbReference type="InterPro" id="IPR010666">
    <property type="entry name" value="Znf_GRF"/>
</dbReference>
<evidence type="ECO:0000256" key="4">
    <source>
        <dbReference type="PROSITE-ProRule" id="PRU01343"/>
    </source>
</evidence>
<accession>A0A5N6R238</accession>
<keyword evidence="5" id="KW-0812">Transmembrane</keyword>
<dbReference type="EMBL" id="CM017323">
    <property type="protein sequence ID" value="KAE8022761.1"/>
    <property type="molecule type" value="Genomic_DNA"/>
</dbReference>
<keyword evidence="5" id="KW-1133">Transmembrane helix</keyword>
<name>A0A5N6R238_9ROSI</name>
<dbReference type="OrthoDB" id="2822301at2759"/>
<evidence type="ECO:0000256" key="5">
    <source>
        <dbReference type="SAM" id="Phobius"/>
    </source>
</evidence>
<feature type="transmembrane region" description="Helical" evidence="5">
    <location>
        <begin position="140"/>
        <end position="160"/>
    </location>
</feature>
<evidence type="ECO:0000313" key="7">
    <source>
        <dbReference type="EMBL" id="KAE8022761.1"/>
    </source>
</evidence>
<dbReference type="GO" id="GO:0008270">
    <property type="term" value="F:zinc ion binding"/>
    <property type="evidence" value="ECO:0007669"/>
    <property type="project" value="UniProtKB-KW"/>
</dbReference>
<evidence type="ECO:0000256" key="1">
    <source>
        <dbReference type="ARBA" id="ARBA00022723"/>
    </source>
</evidence>
<keyword evidence="5" id="KW-0472">Membrane</keyword>
<keyword evidence="2 4" id="KW-0863">Zinc-finger</keyword>
<reference evidence="7 8" key="1">
    <citation type="submission" date="2019-06" db="EMBL/GenBank/DDBJ databases">
        <title>A chromosomal-level reference genome of Carpinus fangiana (Coryloideae, Betulaceae).</title>
        <authorList>
            <person name="Yang X."/>
            <person name="Wang Z."/>
            <person name="Zhang L."/>
            <person name="Hao G."/>
            <person name="Liu J."/>
            <person name="Yang Y."/>
        </authorList>
    </citation>
    <scope>NUCLEOTIDE SEQUENCE [LARGE SCALE GENOMIC DNA]</scope>
    <source>
        <strain evidence="7">Cfa_2016G</strain>
        <tissue evidence="7">Leaf</tissue>
    </source>
</reference>
<keyword evidence="1" id="KW-0479">Metal-binding</keyword>
<evidence type="ECO:0000313" key="8">
    <source>
        <dbReference type="Proteomes" id="UP000327013"/>
    </source>
</evidence>
<dbReference type="PANTHER" id="PTHR33248">
    <property type="entry name" value="ZINC ION-BINDING PROTEIN"/>
    <property type="match status" value="1"/>
</dbReference>
<proteinExistence type="predicted"/>
<dbReference type="Proteomes" id="UP000327013">
    <property type="component" value="Chromosome 3"/>
</dbReference>
<evidence type="ECO:0000259" key="6">
    <source>
        <dbReference type="PROSITE" id="PS51999"/>
    </source>
</evidence>
<evidence type="ECO:0000256" key="3">
    <source>
        <dbReference type="ARBA" id="ARBA00022833"/>
    </source>
</evidence>
<dbReference type="Pfam" id="PF06839">
    <property type="entry name" value="Zn_ribbon_GRF"/>
    <property type="match status" value="1"/>
</dbReference>